<protein>
    <submittedName>
        <fullName evidence="4">YqiJ family protein</fullName>
    </submittedName>
</protein>
<feature type="domain" description="Inner membrane protein YqiJ N-terminal" evidence="3">
    <location>
        <begin position="10"/>
        <end position="116"/>
    </location>
</feature>
<accession>A0ABX7G5N0</accession>
<keyword evidence="1" id="KW-0472">Membrane</keyword>
<organism evidence="4 5">
    <name type="scientific">Shewanella litorisediminis</name>
    <dbReference type="NCBI Taxonomy" id="1173586"/>
    <lineage>
        <taxon>Bacteria</taxon>
        <taxon>Pseudomonadati</taxon>
        <taxon>Pseudomonadota</taxon>
        <taxon>Gammaproteobacteria</taxon>
        <taxon>Alteromonadales</taxon>
        <taxon>Shewanellaceae</taxon>
        <taxon>Shewanella</taxon>
    </lineage>
</organism>
<gene>
    <name evidence="4" type="ORF">JQC75_03780</name>
</gene>
<keyword evidence="1" id="KW-1133">Transmembrane helix</keyword>
<dbReference type="Pfam" id="PF07290">
    <property type="entry name" value="YqiJ_OB"/>
    <property type="match status" value="1"/>
</dbReference>
<evidence type="ECO:0000313" key="4">
    <source>
        <dbReference type="EMBL" id="QRH02553.1"/>
    </source>
</evidence>
<reference evidence="4 5" key="1">
    <citation type="journal article" date="2012" name="Antonie Van Leeuwenhoek">
        <title>Shewanella litorisediminis sp. nov., a gammaproteobacterium isolated from a tidal flat sediment.</title>
        <authorList>
            <person name="Lee M.H."/>
            <person name="Yoon J.H."/>
        </authorList>
    </citation>
    <scope>NUCLEOTIDE SEQUENCE [LARGE SCALE GENOMIC DNA]</scope>
    <source>
        <strain evidence="4 5">SMK1-12</strain>
    </source>
</reference>
<name>A0ABX7G5N0_9GAMM</name>
<evidence type="ECO:0000259" key="2">
    <source>
        <dbReference type="Pfam" id="PF07290"/>
    </source>
</evidence>
<dbReference type="EMBL" id="CP069213">
    <property type="protein sequence ID" value="QRH02553.1"/>
    <property type="molecule type" value="Genomic_DNA"/>
</dbReference>
<dbReference type="InterPro" id="IPR048376">
    <property type="entry name" value="YqiJ_N"/>
</dbReference>
<dbReference type="Pfam" id="PF21001">
    <property type="entry name" value="YqiJ_N"/>
    <property type="match status" value="1"/>
</dbReference>
<feature type="transmembrane region" description="Helical" evidence="1">
    <location>
        <begin position="12"/>
        <end position="32"/>
    </location>
</feature>
<feature type="transmembrane region" description="Helical" evidence="1">
    <location>
        <begin position="104"/>
        <end position="125"/>
    </location>
</feature>
<feature type="domain" description="Inner membrane protein YqiJ OB-fold" evidence="2">
    <location>
        <begin position="145"/>
        <end position="206"/>
    </location>
</feature>
<evidence type="ECO:0000259" key="3">
    <source>
        <dbReference type="Pfam" id="PF21001"/>
    </source>
</evidence>
<keyword evidence="1" id="KW-0812">Transmembrane</keyword>
<keyword evidence="5" id="KW-1185">Reference proteome</keyword>
<dbReference type="InterPro" id="IPR010840">
    <property type="entry name" value="YqiJ_OB"/>
</dbReference>
<evidence type="ECO:0000256" key="1">
    <source>
        <dbReference type="SAM" id="Phobius"/>
    </source>
</evidence>
<dbReference type="Proteomes" id="UP000596252">
    <property type="component" value="Chromosome"/>
</dbReference>
<sequence length="211" mass="22638">MLGFLFADANFPFSIVLTVILLLGIIEALALVTGLSLMGLLKDWDLADVDMDADIAGGGLTGLIGWLCLNRLPLLIWLVLAMTCFVIAGYSLNFLFISLLGQPLVQWMSVPLAIAGAALGCRFLGAPLADMLPKNESSALSIDELSGCVATITLGRAVKGNPSEALVKDQFQQKHYVLVEPETAGDEFIQGTQVVLIRRVGRVWSASQFTQ</sequence>
<dbReference type="RefSeq" id="WP_203326152.1">
    <property type="nucleotide sequence ID" value="NZ_CP069213.1"/>
</dbReference>
<proteinExistence type="predicted"/>
<evidence type="ECO:0000313" key="5">
    <source>
        <dbReference type="Proteomes" id="UP000596252"/>
    </source>
</evidence>
<feature type="transmembrane region" description="Helical" evidence="1">
    <location>
        <begin position="74"/>
        <end position="98"/>
    </location>
</feature>